<comment type="caution">
    <text evidence="3">The sequence shown here is derived from an EMBL/GenBank/DDBJ whole genome shotgun (WGS) entry which is preliminary data.</text>
</comment>
<dbReference type="Gene3D" id="3.40.50.1820">
    <property type="entry name" value="alpha/beta hydrolase"/>
    <property type="match status" value="1"/>
</dbReference>
<accession>A0ABD5RMW9</accession>
<feature type="region of interest" description="Disordered" evidence="1">
    <location>
        <begin position="1"/>
        <end position="59"/>
    </location>
</feature>
<organism evidence="3 4">
    <name type="scientific">Halomarina salina</name>
    <dbReference type="NCBI Taxonomy" id="1872699"/>
    <lineage>
        <taxon>Archaea</taxon>
        <taxon>Methanobacteriati</taxon>
        <taxon>Methanobacteriota</taxon>
        <taxon>Stenosarchaea group</taxon>
        <taxon>Halobacteria</taxon>
        <taxon>Halobacteriales</taxon>
        <taxon>Natronomonadaceae</taxon>
        <taxon>Halomarina</taxon>
    </lineage>
</organism>
<keyword evidence="3" id="KW-0378">Hydrolase</keyword>
<dbReference type="InterPro" id="IPR050471">
    <property type="entry name" value="AB_hydrolase"/>
</dbReference>
<dbReference type="PRINTS" id="PR00111">
    <property type="entry name" value="ABHYDROLASE"/>
</dbReference>
<name>A0ABD5RMW9_9EURY</name>
<dbReference type="SUPFAM" id="SSF53474">
    <property type="entry name" value="alpha/beta-Hydrolases"/>
    <property type="match status" value="1"/>
</dbReference>
<dbReference type="PANTHER" id="PTHR43433:SF10">
    <property type="entry name" value="AB HYDROLASE-1 DOMAIN-CONTAINING PROTEIN"/>
    <property type="match status" value="1"/>
</dbReference>
<dbReference type="GO" id="GO:0016787">
    <property type="term" value="F:hydrolase activity"/>
    <property type="evidence" value="ECO:0007669"/>
    <property type="project" value="UniProtKB-KW"/>
</dbReference>
<dbReference type="InterPro" id="IPR000073">
    <property type="entry name" value="AB_hydrolase_1"/>
</dbReference>
<dbReference type="Pfam" id="PF12697">
    <property type="entry name" value="Abhydrolase_6"/>
    <property type="match status" value="1"/>
</dbReference>
<sequence>MPFVDRDDARLYYETSADESEAAASESEAAASESEAAASESEAAASESEATASESEAAVPNDADTVAFVGETGYAAWQWSWQYPAVSGPFEALVTDLRGSGRSETTSDSFDVTTLVADLGAVLADHGARRVHLVGAGLGGMVALECARVSGRVRSLSLFGTALSGDRFDEGMLSVLGGRGPDSLAPCFSESFFDRQREVVAGVEKWRADDAPDAVRAAQVDALLDYDCADPYELTVPTLVCHGEDDPVVPVEAGRDLADALPRGEFCPLPGRHLAHVESSRVANDELVGFLAERA</sequence>
<gene>
    <name evidence="3" type="ORF">ACFPYI_10535</name>
</gene>
<dbReference type="Proteomes" id="UP001596099">
    <property type="component" value="Unassembled WGS sequence"/>
</dbReference>
<dbReference type="RefSeq" id="WP_247414653.1">
    <property type="nucleotide sequence ID" value="NZ_JALLGW010000001.1"/>
</dbReference>
<evidence type="ECO:0000256" key="1">
    <source>
        <dbReference type="SAM" id="MobiDB-lite"/>
    </source>
</evidence>
<dbReference type="InterPro" id="IPR029058">
    <property type="entry name" value="AB_hydrolase_fold"/>
</dbReference>
<dbReference type="EMBL" id="JBHSQH010000001">
    <property type="protein sequence ID" value="MFC5971768.1"/>
    <property type="molecule type" value="Genomic_DNA"/>
</dbReference>
<proteinExistence type="predicted"/>
<evidence type="ECO:0000313" key="4">
    <source>
        <dbReference type="Proteomes" id="UP001596099"/>
    </source>
</evidence>
<feature type="domain" description="AB hydrolase-1" evidence="2">
    <location>
        <begin position="76"/>
        <end position="279"/>
    </location>
</feature>
<evidence type="ECO:0000313" key="3">
    <source>
        <dbReference type="EMBL" id="MFC5971768.1"/>
    </source>
</evidence>
<dbReference type="PANTHER" id="PTHR43433">
    <property type="entry name" value="HYDROLASE, ALPHA/BETA FOLD FAMILY PROTEIN"/>
    <property type="match status" value="1"/>
</dbReference>
<feature type="compositionally biased region" description="Basic and acidic residues" evidence="1">
    <location>
        <begin position="1"/>
        <end position="11"/>
    </location>
</feature>
<reference evidence="3 4" key="1">
    <citation type="journal article" date="2019" name="Int. J. Syst. Evol. Microbiol.">
        <title>The Global Catalogue of Microorganisms (GCM) 10K type strain sequencing project: providing services to taxonomists for standard genome sequencing and annotation.</title>
        <authorList>
            <consortium name="The Broad Institute Genomics Platform"/>
            <consortium name="The Broad Institute Genome Sequencing Center for Infectious Disease"/>
            <person name="Wu L."/>
            <person name="Ma J."/>
        </authorList>
    </citation>
    <scope>NUCLEOTIDE SEQUENCE [LARGE SCALE GENOMIC DNA]</scope>
    <source>
        <strain evidence="3 4">CGMCC 1.12543</strain>
    </source>
</reference>
<protein>
    <submittedName>
        <fullName evidence="3">Alpha/beta fold hydrolase</fullName>
    </submittedName>
</protein>
<keyword evidence="4" id="KW-1185">Reference proteome</keyword>
<feature type="compositionally biased region" description="Low complexity" evidence="1">
    <location>
        <begin position="22"/>
        <end position="58"/>
    </location>
</feature>
<evidence type="ECO:0000259" key="2">
    <source>
        <dbReference type="Pfam" id="PF12697"/>
    </source>
</evidence>
<dbReference type="AlphaFoldDB" id="A0ABD5RMW9"/>